<dbReference type="HAMAP" id="MF_00182">
    <property type="entry name" value="Formyl_trans"/>
    <property type="match status" value="1"/>
</dbReference>
<dbReference type="InterPro" id="IPR041711">
    <property type="entry name" value="Met-tRNA-FMT_N"/>
</dbReference>
<dbReference type="PANTHER" id="PTHR11138">
    <property type="entry name" value="METHIONYL-TRNA FORMYLTRANSFERASE"/>
    <property type="match status" value="1"/>
</dbReference>
<dbReference type="AlphaFoldDB" id="A0A317MYA5"/>
<evidence type="ECO:0000256" key="4">
    <source>
        <dbReference type="ARBA" id="ARBA00016014"/>
    </source>
</evidence>
<protein>
    <recommendedName>
        <fullName evidence="4 8">Methionyl-tRNA formyltransferase</fullName>
        <ecNumber evidence="3 8">2.1.2.9</ecNumber>
    </recommendedName>
</protein>
<evidence type="ECO:0000259" key="9">
    <source>
        <dbReference type="Pfam" id="PF00551"/>
    </source>
</evidence>
<dbReference type="InterPro" id="IPR037022">
    <property type="entry name" value="Formyl_trans_C_sf"/>
</dbReference>
<dbReference type="SUPFAM" id="SSF50486">
    <property type="entry name" value="FMT C-terminal domain-like"/>
    <property type="match status" value="1"/>
</dbReference>
<evidence type="ECO:0000259" key="10">
    <source>
        <dbReference type="Pfam" id="PF02911"/>
    </source>
</evidence>
<dbReference type="SUPFAM" id="SSF53328">
    <property type="entry name" value="Formyltransferase"/>
    <property type="match status" value="1"/>
</dbReference>
<comment type="similarity">
    <text evidence="2 8">Belongs to the Fmt family.</text>
</comment>
<evidence type="ECO:0000256" key="3">
    <source>
        <dbReference type="ARBA" id="ARBA00012261"/>
    </source>
</evidence>
<dbReference type="GO" id="GO:0004479">
    <property type="term" value="F:methionyl-tRNA formyltransferase activity"/>
    <property type="evidence" value="ECO:0007669"/>
    <property type="project" value="UniProtKB-UniRule"/>
</dbReference>
<organism evidence="11 12">
    <name type="scientific">Plasticicumulans acidivorans</name>
    <dbReference type="NCBI Taxonomy" id="886464"/>
    <lineage>
        <taxon>Bacteria</taxon>
        <taxon>Pseudomonadati</taxon>
        <taxon>Pseudomonadota</taxon>
        <taxon>Gammaproteobacteria</taxon>
        <taxon>Candidatus Competibacteraceae</taxon>
        <taxon>Plasticicumulans</taxon>
    </lineage>
</organism>
<feature type="domain" description="Formyl transferase C-terminal" evidence="10">
    <location>
        <begin position="205"/>
        <end position="303"/>
    </location>
</feature>
<comment type="catalytic activity">
    <reaction evidence="7 8">
        <text>L-methionyl-tRNA(fMet) + (6R)-10-formyltetrahydrofolate = N-formyl-L-methionyl-tRNA(fMet) + (6S)-5,6,7,8-tetrahydrofolate + H(+)</text>
        <dbReference type="Rhea" id="RHEA:24380"/>
        <dbReference type="Rhea" id="RHEA-COMP:9952"/>
        <dbReference type="Rhea" id="RHEA-COMP:9953"/>
        <dbReference type="ChEBI" id="CHEBI:15378"/>
        <dbReference type="ChEBI" id="CHEBI:57453"/>
        <dbReference type="ChEBI" id="CHEBI:78530"/>
        <dbReference type="ChEBI" id="CHEBI:78844"/>
        <dbReference type="ChEBI" id="CHEBI:195366"/>
        <dbReference type="EC" id="2.1.2.9"/>
    </reaction>
</comment>
<dbReference type="PROSITE" id="PS00373">
    <property type="entry name" value="GART"/>
    <property type="match status" value="1"/>
</dbReference>
<reference evidence="11 12" key="1">
    <citation type="submission" date="2018-05" db="EMBL/GenBank/DDBJ databases">
        <title>Genomic Encyclopedia of Type Strains, Phase IV (KMG-IV): sequencing the most valuable type-strain genomes for metagenomic binning, comparative biology and taxonomic classification.</title>
        <authorList>
            <person name="Goeker M."/>
        </authorList>
    </citation>
    <scope>NUCLEOTIDE SEQUENCE [LARGE SCALE GENOMIC DNA]</scope>
    <source>
        <strain evidence="11 12">DSM 23606</strain>
    </source>
</reference>
<dbReference type="Pfam" id="PF02911">
    <property type="entry name" value="Formyl_trans_C"/>
    <property type="match status" value="1"/>
</dbReference>
<proteinExistence type="inferred from homology"/>
<dbReference type="NCBIfam" id="TIGR00460">
    <property type="entry name" value="fmt"/>
    <property type="match status" value="1"/>
</dbReference>
<dbReference type="EC" id="2.1.2.9" evidence="3 8"/>
<dbReference type="InterPro" id="IPR036477">
    <property type="entry name" value="Formyl_transf_N_sf"/>
</dbReference>
<dbReference type="InterPro" id="IPR005793">
    <property type="entry name" value="Formyl_trans_C"/>
</dbReference>
<comment type="caution">
    <text evidence="11">The sequence shown here is derived from an EMBL/GenBank/DDBJ whole genome shotgun (WGS) entry which is preliminary data.</text>
</comment>
<feature type="binding site" evidence="8">
    <location>
        <begin position="111"/>
        <end position="114"/>
    </location>
    <ligand>
        <name>(6S)-5,6,7,8-tetrahydrofolate</name>
        <dbReference type="ChEBI" id="CHEBI:57453"/>
    </ligand>
</feature>
<dbReference type="GO" id="GO:0005829">
    <property type="term" value="C:cytosol"/>
    <property type="evidence" value="ECO:0007669"/>
    <property type="project" value="TreeGrafter"/>
</dbReference>
<dbReference type="InterPro" id="IPR005794">
    <property type="entry name" value="Fmt"/>
</dbReference>
<evidence type="ECO:0000256" key="1">
    <source>
        <dbReference type="ARBA" id="ARBA00002606"/>
    </source>
</evidence>
<dbReference type="Pfam" id="PF00551">
    <property type="entry name" value="Formyl_trans_N"/>
    <property type="match status" value="1"/>
</dbReference>
<sequence>MSSRIIFAGTPEFAVPCLEALLACGHALAAVYTQPDRPAGRGRALAASPVKQCAAAAGVPVYQPVSLRNAAAQAELAALRPDLLVVVAYGLILPQAVLDIPPRGCVNVHASLLPRWRGAAPIQRALLAGDAQTGVTLMRMEAGLDTGPMLATAITPIAAGMSGGELHDVLSRQGAALLAEHLDALLAGSLPASAQDDALACYAAKLDKAEAVLDWTRPAAELERQVLAFNPWPVAQTTLADATVLRIWRAQALAQDTDATAGRVIAESRAGIDVACGRGCLRLTELQLPGKKVLPAADILNGRHFVGQTLGAGA</sequence>
<dbReference type="InterPro" id="IPR001555">
    <property type="entry name" value="GART_AS"/>
</dbReference>
<feature type="domain" description="Formyl transferase N-terminal" evidence="9">
    <location>
        <begin position="4"/>
        <end position="180"/>
    </location>
</feature>
<dbReference type="RefSeq" id="WP_110017249.1">
    <property type="nucleotide sequence ID" value="NZ_QGTJ01000002.1"/>
</dbReference>
<gene>
    <name evidence="8" type="primary">fmt</name>
    <name evidence="11" type="ORF">C7443_102253</name>
</gene>
<evidence type="ECO:0000256" key="5">
    <source>
        <dbReference type="ARBA" id="ARBA00022679"/>
    </source>
</evidence>
<dbReference type="InterPro" id="IPR011034">
    <property type="entry name" value="Formyl_transferase-like_C_sf"/>
</dbReference>
<dbReference type="InterPro" id="IPR002376">
    <property type="entry name" value="Formyl_transf_N"/>
</dbReference>
<dbReference type="InterPro" id="IPR044135">
    <property type="entry name" value="Met-tRNA-FMT_C"/>
</dbReference>
<dbReference type="CDD" id="cd08704">
    <property type="entry name" value="Met_tRNA_FMT_C"/>
    <property type="match status" value="1"/>
</dbReference>
<keyword evidence="12" id="KW-1185">Reference proteome</keyword>
<evidence type="ECO:0000256" key="2">
    <source>
        <dbReference type="ARBA" id="ARBA00010699"/>
    </source>
</evidence>
<dbReference type="EMBL" id="QGTJ01000002">
    <property type="protein sequence ID" value="PWV64603.1"/>
    <property type="molecule type" value="Genomic_DNA"/>
</dbReference>
<evidence type="ECO:0000256" key="7">
    <source>
        <dbReference type="ARBA" id="ARBA00048558"/>
    </source>
</evidence>
<dbReference type="PANTHER" id="PTHR11138:SF5">
    <property type="entry name" value="METHIONYL-TRNA FORMYLTRANSFERASE, MITOCHONDRIAL"/>
    <property type="match status" value="1"/>
</dbReference>
<dbReference type="Gene3D" id="3.10.25.10">
    <property type="entry name" value="Formyl transferase, C-terminal domain"/>
    <property type="match status" value="1"/>
</dbReference>
<evidence type="ECO:0000313" key="11">
    <source>
        <dbReference type="EMBL" id="PWV64603.1"/>
    </source>
</evidence>
<dbReference type="FunFam" id="3.40.50.12230:FF:000001">
    <property type="entry name" value="Methionyl-tRNA formyltransferase"/>
    <property type="match status" value="1"/>
</dbReference>
<keyword evidence="5 8" id="KW-0808">Transferase</keyword>
<keyword evidence="6 8" id="KW-0648">Protein biosynthesis</keyword>
<dbReference type="Proteomes" id="UP000246569">
    <property type="component" value="Unassembled WGS sequence"/>
</dbReference>
<accession>A0A317MYA5</accession>
<name>A0A317MYA5_9GAMM</name>
<dbReference type="CDD" id="cd08646">
    <property type="entry name" value="FMT_core_Met-tRNA-FMT_N"/>
    <property type="match status" value="1"/>
</dbReference>
<evidence type="ECO:0000313" key="12">
    <source>
        <dbReference type="Proteomes" id="UP000246569"/>
    </source>
</evidence>
<dbReference type="OrthoDB" id="9802815at2"/>
<evidence type="ECO:0000256" key="6">
    <source>
        <dbReference type="ARBA" id="ARBA00022917"/>
    </source>
</evidence>
<evidence type="ECO:0000256" key="8">
    <source>
        <dbReference type="HAMAP-Rule" id="MF_00182"/>
    </source>
</evidence>
<dbReference type="Gene3D" id="3.40.50.170">
    <property type="entry name" value="Formyl transferase, N-terminal domain"/>
    <property type="match status" value="1"/>
</dbReference>
<comment type="function">
    <text evidence="1 8">Attaches a formyl group to the free amino group of methionyl-tRNA(fMet). The formyl group appears to play a dual role in the initiator identity of N-formylmethionyl-tRNA by promoting its recognition by IF2 and preventing the misappropriation of this tRNA by the elongation apparatus.</text>
</comment>